<evidence type="ECO:0000313" key="8">
    <source>
        <dbReference type="Proteomes" id="UP000028999"/>
    </source>
</evidence>
<evidence type="ECO:0000256" key="5">
    <source>
        <dbReference type="SAM" id="Coils"/>
    </source>
</evidence>
<feature type="compositionally biased region" description="Polar residues" evidence="6">
    <location>
        <begin position="1"/>
        <end position="14"/>
    </location>
</feature>
<proteinExistence type="inferred from homology"/>
<dbReference type="InterPro" id="IPR040418">
    <property type="entry name" value="CRWN"/>
</dbReference>
<evidence type="ECO:0000313" key="7">
    <source>
        <dbReference type="EMBL" id="CDY46040.1"/>
    </source>
</evidence>
<feature type="coiled-coil region" evidence="5">
    <location>
        <begin position="319"/>
        <end position="346"/>
    </location>
</feature>
<evidence type="ECO:0000256" key="3">
    <source>
        <dbReference type="ARBA" id="ARBA00024186"/>
    </source>
</evidence>
<evidence type="ECO:0000256" key="2">
    <source>
        <dbReference type="ARBA" id="ARBA00023242"/>
    </source>
</evidence>
<sequence length="1089" mass="124721">MSSTPAKATNQDSNGKGPDMVTPVTGRVSEIQYEDDPRRLLSALQKELFEYQHSMGLLLLEKKEWSSKYEELQLEFEDANECLRRERNAHLVAMSDVEKREEGLKKALGVEKQCALDLEKALRELRSENAEIKFTADSKLTEADALVRSVEEKSLEVEAKLRAVDARLAEASRKSSEVERKSKEVEARESSLQRERFAYIAEREADEATLSKQREDLREWEKKLQEGEERVAKSQMIVKQREDRANESDKIVMQKGKELEEAQKKIDAANLALKKKEDDITSRIKALTLREQETDRKGKRSLSLSYTHTQTHSISLYIEVEVQQLIDEHQTKLEATQREFELEMEQKRKSIDDSLRSKVVEVEKREAEWKHMEEKVAKREQALDRKLEKHKEKEKDFEARLKGIKGREIALRSEEKALETEKKKLAEDKENILNLIAEVEKIKAENEVQLSEIREEKEGLRVTEEERSEYLRLQTELKEQIEKCRSQQELLAKEAVDLKAQRECFEKGWEELDERKAEIESELKNITDEKAKLERNNHLEEERLEKEHQAADDNMKRELETLEVAKASFADTMEHERSAIYKKAESERSQLLHDIEMLKRKVESDMQSKLEEREKELQAKEKLFEEEREKELSNINYLRDLARREMMDVQIDRQRMEIEKLETDASKKHLEEQQTEIRKDVDDLVALTKKLKEQREQFISERNRFLSSMESNRNCNHCSELLSELALPDIDNLEMPNLSKLENILENEAPQQEMRDISPTASSLGLPVPNGTVSWLRKCTSKILKLSPIKMGETSATLNFADQEPESTEQANVNSGPSTMLQVQSESETKEVEVANANSDGDQSNINRKAQEVDADSLSNPNGDGQSRMRGKARVRRTRSVKAVVEDAKAIYGESIELSDPVDSIENVEDAAKGKDESTSEPGRSDKGASKNGRKRGRMGSLRTCTTEQDGNESDGKSDSVTGGERQRGKRRQKVASEQQQEVVGQRYNLRRSTRVAGKTSLASVGVALSDNGVSTNVVEREAMADFEDTHAGSPKRIGESGEMSEEDVNKTPQRADSGNEYDGEEDESESEHPGKVSISKKLWTFLTT</sequence>
<dbReference type="GO" id="GO:0005652">
    <property type="term" value="C:nuclear lamina"/>
    <property type="evidence" value="ECO:0007669"/>
    <property type="project" value="UniProtKB-SubCell"/>
</dbReference>
<dbReference type="PANTHER" id="PTHR31908:SF11">
    <property type="entry name" value="PROTEIN CROWDED NUCLEI 1"/>
    <property type="match status" value="1"/>
</dbReference>
<dbReference type="Proteomes" id="UP000028999">
    <property type="component" value="Unassembled WGS sequence"/>
</dbReference>
<dbReference type="OMA" id="RELMHIN"/>
<dbReference type="GO" id="GO:0006997">
    <property type="term" value="P:nucleus organization"/>
    <property type="evidence" value="ECO:0007669"/>
    <property type="project" value="InterPro"/>
</dbReference>
<keyword evidence="8" id="KW-1185">Reference proteome</keyword>
<feature type="compositionally biased region" description="Polar residues" evidence="6">
    <location>
        <begin position="808"/>
        <end position="826"/>
    </location>
</feature>
<evidence type="ECO:0000256" key="1">
    <source>
        <dbReference type="ARBA" id="ARBA00023054"/>
    </source>
</evidence>
<comment type="similarity">
    <text evidence="4">Belongs to the CRWN family.</text>
</comment>
<keyword evidence="1 5" id="KW-0175">Coiled coil</keyword>
<keyword evidence="2" id="KW-0539">Nucleus</keyword>
<organism evidence="7 8">
    <name type="scientific">Brassica napus</name>
    <name type="common">Rape</name>
    <dbReference type="NCBI Taxonomy" id="3708"/>
    <lineage>
        <taxon>Eukaryota</taxon>
        <taxon>Viridiplantae</taxon>
        <taxon>Streptophyta</taxon>
        <taxon>Embryophyta</taxon>
        <taxon>Tracheophyta</taxon>
        <taxon>Spermatophyta</taxon>
        <taxon>Magnoliopsida</taxon>
        <taxon>eudicotyledons</taxon>
        <taxon>Gunneridae</taxon>
        <taxon>Pentapetalae</taxon>
        <taxon>rosids</taxon>
        <taxon>malvids</taxon>
        <taxon>Brassicales</taxon>
        <taxon>Brassicaceae</taxon>
        <taxon>Brassiceae</taxon>
        <taxon>Brassica</taxon>
    </lineage>
</organism>
<dbReference type="AlphaFoldDB" id="A0A078I5E7"/>
<feature type="coiled-coil region" evidence="5">
    <location>
        <begin position="62"/>
        <end position="89"/>
    </location>
</feature>
<feature type="coiled-coil region" evidence="5">
    <location>
        <begin position="161"/>
        <end position="279"/>
    </location>
</feature>
<accession>A0A078I5E7</accession>
<evidence type="ECO:0000256" key="4">
    <source>
        <dbReference type="ARBA" id="ARBA00024208"/>
    </source>
</evidence>
<feature type="compositionally biased region" description="Basic residues" evidence="6">
    <location>
        <begin position="869"/>
        <end position="880"/>
    </location>
</feature>
<evidence type="ECO:0000256" key="6">
    <source>
        <dbReference type="SAM" id="MobiDB-lite"/>
    </source>
</evidence>
<reference evidence="7 8" key="1">
    <citation type="journal article" date="2014" name="Science">
        <title>Plant genetics. Early allopolyploid evolution in the post-Neolithic Brassica napus oilseed genome.</title>
        <authorList>
            <person name="Chalhoub B."/>
            <person name="Denoeud F."/>
            <person name="Liu S."/>
            <person name="Parkin I.A."/>
            <person name="Tang H."/>
            <person name="Wang X."/>
            <person name="Chiquet J."/>
            <person name="Belcram H."/>
            <person name="Tong C."/>
            <person name="Samans B."/>
            <person name="Correa M."/>
            <person name="Da Silva C."/>
            <person name="Just J."/>
            <person name="Falentin C."/>
            <person name="Koh C.S."/>
            <person name="Le Clainche I."/>
            <person name="Bernard M."/>
            <person name="Bento P."/>
            <person name="Noel B."/>
            <person name="Labadie K."/>
            <person name="Alberti A."/>
            <person name="Charles M."/>
            <person name="Arnaud D."/>
            <person name="Guo H."/>
            <person name="Daviaud C."/>
            <person name="Alamery S."/>
            <person name="Jabbari K."/>
            <person name="Zhao M."/>
            <person name="Edger P.P."/>
            <person name="Chelaifa H."/>
            <person name="Tack D."/>
            <person name="Lassalle G."/>
            <person name="Mestiri I."/>
            <person name="Schnel N."/>
            <person name="Le Paslier M.C."/>
            <person name="Fan G."/>
            <person name="Renault V."/>
            <person name="Bayer P.E."/>
            <person name="Golicz A.A."/>
            <person name="Manoli S."/>
            <person name="Lee T.H."/>
            <person name="Thi V.H."/>
            <person name="Chalabi S."/>
            <person name="Hu Q."/>
            <person name="Fan C."/>
            <person name="Tollenaere R."/>
            <person name="Lu Y."/>
            <person name="Battail C."/>
            <person name="Shen J."/>
            <person name="Sidebottom C.H."/>
            <person name="Wang X."/>
            <person name="Canaguier A."/>
            <person name="Chauveau A."/>
            <person name="Berard A."/>
            <person name="Deniot G."/>
            <person name="Guan M."/>
            <person name="Liu Z."/>
            <person name="Sun F."/>
            <person name="Lim Y.P."/>
            <person name="Lyons E."/>
            <person name="Town C.D."/>
            <person name="Bancroft I."/>
            <person name="Wang X."/>
            <person name="Meng J."/>
            <person name="Ma J."/>
            <person name="Pires J.C."/>
            <person name="King G.J."/>
            <person name="Brunel D."/>
            <person name="Delourme R."/>
            <person name="Renard M."/>
            <person name="Aury J.M."/>
            <person name="Adams K.L."/>
            <person name="Batley J."/>
            <person name="Snowdon R.J."/>
            <person name="Tost J."/>
            <person name="Edwards D."/>
            <person name="Zhou Y."/>
            <person name="Hua W."/>
            <person name="Sharpe A.G."/>
            <person name="Paterson A.H."/>
            <person name="Guan C."/>
            <person name="Wincker P."/>
        </authorList>
    </citation>
    <scope>NUCLEOTIDE SEQUENCE [LARGE SCALE GENOMIC DNA]</scope>
    <source>
        <strain evidence="8">cv. Darmor-bzh</strain>
    </source>
</reference>
<gene>
    <name evidence="7" type="primary">BnaC02g17300D</name>
    <name evidence="7" type="ORF">GSBRNA2T00083168001</name>
</gene>
<feature type="compositionally biased region" description="Acidic residues" evidence="6">
    <location>
        <begin position="1060"/>
        <end position="1070"/>
    </location>
</feature>
<comment type="subcellular location">
    <subcellularLocation>
        <location evidence="3">Nucleus lamina</location>
    </subcellularLocation>
</comment>
<feature type="region of interest" description="Disordered" evidence="6">
    <location>
        <begin position="1021"/>
        <end position="1089"/>
    </location>
</feature>
<dbReference type="EMBL" id="LK032647">
    <property type="protein sequence ID" value="CDY46040.1"/>
    <property type="molecule type" value="Genomic_DNA"/>
</dbReference>
<dbReference type="PaxDb" id="3708-A0A078I5E7"/>
<feature type="region of interest" description="Disordered" evidence="6">
    <location>
        <begin position="1"/>
        <end position="29"/>
    </location>
</feature>
<dbReference type="PANTHER" id="PTHR31908">
    <property type="entry name" value="PROTEIN CROWDED NUCLEI 4"/>
    <property type="match status" value="1"/>
</dbReference>
<dbReference type="STRING" id="3708.A0A078I5E7"/>
<protein>
    <submittedName>
        <fullName evidence="7">BnaC02g17300D protein</fullName>
    </submittedName>
</protein>
<feature type="region of interest" description="Disordered" evidence="6">
    <location>
        <begin position="804"/>
        <end position="1000"/>
    </location>
</feature>
<feature type="compositionally biased region" description="Basic and acidic residues" evidence="6">
    <location>
        <begin position="910"/>
        <end position="929"/>
    </location>
</feature>
<feature type="coiled-coil region" evidence="5">
    <location>
        <begin position="373"/>
        <end position="673"/>
    </location>
</feature>
<feature type="compositionally biased region" description="Polar residues" evidence="6">
    <location>
        <begin position="836"/>
        <end position="848"/>
    </location>
</feature>
<feature type="compositionally biased region" description="Basic and acidic residues" evidence="6">
    <location>
        <begin position="1021"/>
        <end position="1031"/>
    </location>
</feature>
<name>A0A078I5E7_BRANA</name>
<dbReference type="Gramene" id="CDY46040">
    <property type="protein sequence ID" value="CDY46040"/>
    <property type="gene ID" value="GSBRNA2T00083168001"/>
</dbReference>